<evidence type="ECO:0000313" key="3">
    <source>
        <dbReference type="Proteomes" id="UP001139516"/>
    </source>
</evidence>
<dbReference type="PANTHER" id="PTHR37938">
    <property type="entry name" value="BLL0215 PROTEIN"/>
    <property type="match status" value="1"/>
</dbReference>
<dbReference type="RefSeq" id="WP_248669655.1">
    <property type="nucleotide sequence ID" value="NZ_JALPRX010000134.1"/>
</dbReference>
<dbReference type="Proteomes" id="UP001139516">
    <property type="component" value="Unassembled WGS sequence"/>
</dbReference>
<gene>
    <name evidence="2" type="ORF">M0638_24880</name>
</gene>
<dbReference type="AlphaFoldDB" id="A0A9X1YK94"/>
<reference evidence="2" key="1">
    <citation type="submission" date="2022-04" db="EMBL/GenBank/DDBJ databases">
        <title>Roseomonas acroporae sp. nov., isolated from coral Acropora digitifera.</title>
        <authorList>
            <person name="Sun H."/>
        </authorList>
    </citation>
    <scope>NUCLEOTIDE SEQUENCE</scope>
    <source>
        <strain evidence="2">NAR14</strain>
    </source>
</reference>
<keyword evidence="3" id="KW-1185">Reference proteome</keyword>
<evidence type="ECO:0000313" key="2">
    <source>
        <dbReference type="EMBL" id="MCK8787606.1"/>
    </source>
</evidence>
<dbReference type="EMBL" id="JALPRX010000134">
    <property type="protein sequence ID" value="MCK8787606.1"/>
    <property type="molecule type" value="Genomic_DNA"/>
</dbReference>
<dbReference type="PANTHER" id="PTHR37938:SF1">
    <property type="entry name" value="BLL0215 PROTEIN"/>
    <property type="match status" value="1"/>
</dbReference>
<accession>A0A9X1YK94</accession>
<proteinExistence type="predicted"/>
<dbReference type="InterPro" id="IPR005182">
    <property type="entry name" value="YdbS-like_PH"/>
</dbReference>
<feature type="domain" description="YdbS-like PH" evidence="1">
    <location>
        <begin position="52"/>
        <end position="127"/>
    </location>
</feature>
<dbReference type="Pfam" id="PF03703">
    <property type="entry name" value="bPH_2"/>
    <property type="match status" value="1"/>
</dbReference>
<sequence>MPRATAGEGNGRTLTMAEQVLLTTRETKRSFGLRRGAMAVAALGLPFLGRQRITVTDQRIIIESGFLTRVRDDIEVFRIRDVVTSQSLWARALGVGDVVVRSTGAPGIHEEHVLRGVPRPVEVMETIRGAWNSTARPRVSTNLD</sequence>
<evidence type="ECO:0000259" key="1">
    <source>
        <dbReference type="Pfam" id="PF03703"/>
    </source>
</evidence>
<organism evidence="2 3">
    <name type="scientific">Roseomonas acroporae</name>
    <dbReference type="NCBI Taxonomy" id="2937791"/>
    <lineage>
        <taxon>Bacteria</taxon>
        <taxon>Pseudomonadati</taxon>
        <taxon>Pseudomonadota</taxon>
        <taxon>Alphaproteobacteria</taxon>
        <taxon>Acetobacterales</taxon>
        <taxon>Roseomonadaceae</taxon>
        <taxon>Roseomonas</taxon>
    </lineage>
</organism>
<name>A0A9X1YK94_9PROT</name>
<comment type="caution">
    <text evidence="2">The sequence shown here is derived from an EMBL/GenBank/DDBJ whole genome shotgun (WGS) entry which is preliminary data.</text>
</comment>
<protein>
    <submittedName>
        <fullName evidence="2">PH domain-containing protein</fullName>
    </submittedName>
</protein>